<reference evidence="1" key="1">
    <citation type="submission" date="2018-02" db="EMBL/GenBank/DDBJ databases">
        <title>Rhizophora mucronata_Transcriptome.</title>
        <authorList>
            <person name="Meera S.P."/>
            <person name="Sreeshan A."/>
            <person name="Augustine A."/>
        </authorList>
    </citation>
    <scope>NUCLEOTIDE SEQUENCE</scope>
    <source>
        <tissue evidence="1">Leaf</tissue>
    </source>
</reference>
<dbReference type="AlphaFoldDB" id="A0A2P2QBG3"/>
<accession>A0A2P2QBG3</accession>
<evidence type="ECO:0000313" key="1">
    <source>
        <dbReference type="EMBL" id="MBX64257.1"/>
    </source>
</evidence>
<name>A0A2P2QBG3_RHIMU</name>
<protein>
    <submittedName>
        <fullName evidence="1">Uncharacterized protein</fullName>
    </submittedName>
</protein>
<proteinExistence type="predicted"/>
<organism evidence="1">
    <name type="scientific">Rhizophora mucronata</name>
    <name type="common">Asiatic mangrove</name>
    <dbReference type="NCBI Taxonomy" id="61149"/>
    <lineage>
        <taxon>Eukaryota</taxon>
        <taxon>Viridiplantae</taxon>
        <taxon>Streptophyta</taxon>
        <taxon>Embryophyta</taxon>
        <taxon>Tracheophyta</taxon>
        <taxon>Spermatophyta</taxon>
        <taxon>Magnoliopsida</taxon>
        <taxon>eudicotyledons</taxon>
        <taxon>Gunneridae</taxon>
        <taxon>Pentapetalae</taxon>
        <taxon>rosids</taxon>
        <taxon>fabids</taxon>
        <taxon>Malpighiales</taxon>
        <taxon>Rhizophoraceae</taxon>
        <taxon>Rhizophora</taxon>
    </lineage>
</organism>
<sequence length="36" mass="4109">MCLSVVVCEYLQGSVIQTHHILMGFKVLCCFLFMTN</sequence>
<dbReference type="EMBL" id="GGEC01083773">
    <property type="protein sequence ID" value="MBX64257.1"/>
    <property type="molecule type" value="Transcribed_RNA"/>
</dbReference>